<dbReference type="PANTHER" id="PTHR11319:SF35">
    <property type="entry name" value="OUTER MEMBRANE PROTEIN PMPC-RELATED"/>
    <property type="match status" value="1"/>
</dbReference>
<dbReference type="PANTHER" id="PTHR11319">
    <property type="entry name" value="G PROTEIN-COUPLED RECEPTOR-RELATED"/>
    <property type="match status" value="1"/>
</dbReference>
<dbReference type="Gene3D" id="2.60.40.10">
    <property type="entry name" value="Immunoglobulins"/>
    <property type="match status" value="3"/>
</dbReference>
<reference evidence="8" key="1">
    <citation type="submission" date="2019-04" db="EMBL/GenBank/DDBJ databases">
        <title>Evolution of Biomass-Degrading Anaerobic Consortia Revealed by Metagenomics.</title>
        <authorList>
            <person name="Peng X."/>
        </authorList>
    </citation>
    <scope>NUCLEOTIDE SEQUENCE</scope>
    <source>
        <strain evidence="8">SIG14</strain>
    </source>
</reference>
<dbReference type="InterPro" id="IPR008969">
    <property type="entry name" value="CarboxyPept-like_regulatory"/>
</dbReference>
<dbReference type="SUPFAM" id="SSF49464">
    <property type="entry name" value="Carboxypeptidase regulatory domain-like"/>
    <property type="match status" value="3"/>
</dbReference>
<dbReference type="EMBL" id="SUTG01000092">
    <property type="protein sequence ID" value="MBE6513424.1"/>
    <property type="molecule type" value="Genomic_DNA"/>
</dbReference>
<comment type="subcellular location">
    <subcellularLocation>
        <location evidence="1">Cell envelope</location>
    </subcellularLocation>
    <subcellularLocation>
        <location evidence="2">Cell outer membrane</location>
    </subcellularLocation>
    <subcellularLocation>
        <location evidence="3">Secreted</location>
    </subcellularLocation>
</comment>
<proteinExistence type="predicted"/>
<evidence type="ECO:0000256" key="3">
    <source>
        <dbReference type="ARBA" id="ARBA00004613"/>
    </source>
</evidence>
<dbReference type="GO" id="GO:0005576">
    <property type="term" value="C:extracellular region"/>
    <property type="evidence" value="ECO:0007669"/>
    <property type="project" value="UniProtKB-SubCell"/>
</dbReference>
<evidence type="ECO:0008006" key="10">
    <source>
        <dbReference type="Google" id="ProtNLM"/>
    </source>
</evidence>
<evidence type="ECO:0000313" key="9">
    <source>
        <dbReference type="Proteomes" id="UP000732619"/>
    </source>
</evidence>
<organism evidence="8 9">
    <name type="scientific">Methanobrevibacter olleyae</name>
    <dbReference type="NCBI Taxonomy" id="294671"/>
    <lineage>
        <taxon>Archaea</taxon>
        <taxon>Methanobacteriati</taxon>
        <taxon>Methanobacteriota</taxon>
        <taxon>Methanomada group</taxon>
        <taxon>Methanobacteria</taxon>
        <taxon>Methanobacteriales</taxon>
        <taxon>Methanobacteriaceae</taxon>
        <taxon>Methanobrevibacter</taxon>
    </lineage>
</organism>
<evidence type="ECO:0000256" key="5">
    <source>
        <dbReference type="ARBA" id="ARBA00022729"/>
    </source>
</evidence>
<accession>A0A8T3VPL2</accession>
<keyword evidence="6" id="KW-0472">Membrane</keyword>
<name>A0A8T3VPL2_METOL</name>
<dbReference type="SUPFAM" id="SSF51126">
    <property type="entry name" value="Pectin lyase-like"/>
    <property type="match status" value="3"/>
</dbReference>
<evidence type="ECO:0000256" key="4">
    <source>
        <dbReference type="ARBA" id="ARBA00022525"/>
    </source>
</evidence>
<evidence type="ECO:0000256" key="7">
    <source>
        <dbReference type="ARBA" id="ARBA00023237"/>
    </source>
</evidence>
<dbReference type="InterPro" id="IPR011050">
    <property type="entry name" value="Pectin_lyase_fold/virulence"/>
</dbReference>
<dbReference type="InterPro" id="IPR017868">
    <property type="entry name" value="Filamin/ABP280_repeat-like"/>
</dbReference>
<sequence>MKIENCSIELNNIILKNFYSNDGTIFIKQGNLTLTKTSLINNSAISGGAVYLSHSKSNTINSSFINNTARNWGGAIYSYYSENKISNSILINNKLTEKYTGKGGAIYSKYSNDTIVDSLFDNNSVTEMEGGLGCAIYYEQSIFKIVTSNFTNNSGRSGGGIYARNYVNGTIINSSFKNNKVKNSGGAIAVYAESNKYNNASVTIINSSFINNSASNGGSISLSNYGISSIINSSFINNTANKFAGAIYADGVNSTVINSTLTNNTAQKGGAIYLSSNSNCTIINSTLTKNTAQKGGAIYYDNSTLKISDSTLKNNTAKDENDIYNSGKTTISLTKIGNKNYRDNITIAGNMKCDIDFNSRLDMYLLVNDYKINLKTDYNGNFSTNVILNSTGKCTIMAVFEGNNKYLPSNATTTFNVAKRDTTIKTEIDSAFINVPVIIKGNLTDKNNTKLKNANIYFKINNQQYHTLTDNNGQFSLNYTPTKQGRHNITIFYKGNKNYNGSKLTTSFEVENGTNIQIHSTYYRENITIHALLMIKNKILKNTNVNLTINDETKTIKTDSNGQINYTCISKKAGDNKLKITYNDKTWTQNFITLKRNTTIINSKITETSQGNISISGKLVDSNGTKLKNANIYITINGKNNHILTDKNGIYRYNYTTLYKKSDISIKYNGNTNYEATNITATYNLVEDFIITPYNNYVIIEGQLTKGNKIFNNTYVNVTINNETTKKRTDNNGILHYTYYPKKAGNTTLEVTYKNIKWIQNFITPKINCSISISNLMETNDGNVNINGQLISINYQKISNAKVYITVNGKTKQAITDNNGTYQYTYTSPNNGTYTVTVEFRGNNDFLASTNNTTIQNPKSTTINVNNYNDLIKEINNIQKGIHKEYTINLKPGNYNATGNMALKSNYGVNYKVIINGNNITLDGKNKYQFMYVEDTTLELRNITLKNYGYNSFDEDDFAAISLYNGNINVINSILTDNRGTAIKMASSSAYSKYTCYIINSTLSNNVGKYVGAISGNSIIINSTLANNIATGEWWEAMYIPGLGGAIGGPSTIINSILINNTADFGGAIYGPCNITDSKLINNKAVIDLNEYGITGYGGAIYSYDGSYNIVNSQFSNNTGYNGGAIYSEKSNYSIINSEFTNNNATNKGGAIYNCHSVLYDSNSIFKSNKAKEGNDIYNENSTYIAAKATKITVQPISQVKAYEKATITGKLTDENNNPIKNTNIEITINGKLYGDSQYTNITKINVKTNDKGIYNYTYTPNSGGNYTITVNFPGDQNYKTNKTETTLNVNPIATKVTVNPITNAKVNQKISITGKLTDENNNPLRLTSVGIIIDNNKIYVKTDENGIYSYAYTPTSIGTKNIKIYYGGYHKYAYSITTLSLNVKA</sequence>
<evidence type="ECO:0000256" key="2">
    <source>
        <dbReference type="ARBA" id="ARBA00004442"/>
    </source>
</evidence>
<dbReference type="PROSITE" id="PS50194">
    <property type="entry name" value="FILAMIN_REPEAT"/>
    <property type="match status" value="2"/>
</dbReference>
<evidence type="ECO:0000256" key="6">
    <source>
        <dbReference type="ARBA" id="ARBA00023136"/>
    </source>
</evidence>
<dbReference type="Proteomes" id="UP000732619">
    <property type="component" value="Unassembled WGS sequence"/>
</dbReference>
<keyword evidence="5" id="KW-0732">Signal</keyword>
<dbReference type="InterPro" id="IPR013783">
    <property type="entry name" value="Ig-like_fold"/>
</dbReference>
<keyword evidence="4" id="KW-0964">Secreted</keyword>
<dbReference type="InterPro" id="IPR008964">
    <property type="entry name" value="Invasin/intimin_cell_adhesion"/>
</dbReference>
<evidence type="ECO:0000313" key="8">
    <source>
        <dbReference type="EMBL" id="MBE6513424.1"/>
    </source>
</evidence>
<dbReference type="Gene3D" id="2.60.40.1120">
    <property type="entry name" value="Carboxypeptidase-like, regulatory domain"/>
    <property type="match status" value="1"/>
</dbReference>
<evidence type="ECO:0000256" key="1">
    <source>
        <dbReference type="ARBA" id="ARBA00004196"/>
    </source>
</evidence>
<keyword evidence="7" id="KW-0998">Cell outer membrane</keyword>
<dbReference type="InterPro" id="IPR006626">
    <property type="entry name" value="PbH1"/>
</dbReference>
<protein>
    <recommendedName>
        <fullName evidence="10">Adhesin-like protein</fullName>
    </recommendedName>
</protein>
<dbReference type="SUPFAM" id="SSF49373">
    <property type="entry name" value="Invasin/intimin cell-adhesion fragments"/>
    <property type="match status" value="1"/>
</dbReference>
<dbReference type="SMART" id="SM00710">
    <property type="entry name" value="PbH1"/>
    <property type="match status" value="12"/>
</dbReference>
<dbReference type="Pfam" id="PF02415">
    <property type="entry name" value="Chlam_PMP"/>
    <property type="match status" value="4"/>
</dbReference>
<gene>
    <name evidence="8" type="ORF">E7Z75_09860</name>
</gene>
<comment type="caution">
    <text evidence="8">The sequence shown here is derived from an EMBL/GenBank/DDBJ whole genome shotgun (WGS) entry which is preliminary data.</text>
</comment>
<dbReference type="InterPro" id="IPR003368">
    <property type="entry name" value="POMP_repeat"/>
</dbReference>